<feature type="signal peptide" evidence="2">
    <location>
        <begin position="1"/>
        <end position="20"/>
    </location>
</feature>
<proteinExistence type="predicted"/>
<reference evidence="3" key="1">
    <citation type="journal article" date="2020" name="Stud. Mycol.">
        <title>101 Dothideomycetes genomes: a test case for predicting lifestyles and emergence of pathogens.</title>
        <authorList>
            <person name="Haridas S."/>
            <person name="Albert R."/>
            <person name="Binder M."/>
            <person name="Bloem J."/>
            <person name="Labutti K."/>
            <person name="Salamov A."/>
            <person name="Andreopoulos B."/>
            <person name="Baker S."/>
            <person name="Barry K."/>
            <person name="Bills G."/>
            <person name="Bluhm B."/>
            <person name="Cannon C."/>
            <person name="Castanera R."/>
            <person name="Culley D."/>
            <person name="Daum C."/>
            <person name="Ezra D."/>
            <person name="Gonzalez J."/>
            <person name="Henrissat B."/>
            <person name="Kuo A."/>
            <person name="Liang C."/>
            <person name="Lipzen A."/>
            <person name="Lutzoni F."/>
            <person name="Magnuson J."/>
            <person name="Mondo S."/>
            <person name="Nolan M."/>
            <person name="Ohm R."/>
            <person name="Pangilinan J."/>
            <person name="Park H.-J."/>
            <person name="Ramirez L."/>
            <person name="Alfaro M."/>
            <person name="Sun H."/>
            <person name="Tritt A."/>
            <person name="Yoshinaga Y."/>
            <person name="Zwiers L.-H."/>
            <person name="Turgeon B."/>
            <person name="Goodwin S."/>
            <person name="Spatafora J."/>
            <person name="Crous P."/>
            <person name="Grigoriev I."/>
        </authorList>
    </citation>
    <scope>NUCLEOTIDE SEQUENCE</scope>
    <source>
        <strain evidence="3">CBS 627.86</strain>
    </source>
</reference>
<feature type="chain" id="PRO_5025589602" description="GPI anchored protein" evidence="2">
    <location>
        <begin position="21"/>
        <end position="169"/>
    </location>
</feature>
<organism evidence="3 4">
    <name type="scientific">Lophiotrema nucula</name>
    <dbReference type="NCBI Taxonomy" id="690887"/>
    <lineage>
        <taxon>Eukaryota</taxon>
        <taxon>Fungi</taxon>
        <taxon>Dikarya</taxon>
        <taxon>Ascomycota</taxon>
        <taxon>Pezizomycotina</taxon>
        <taxon>Dothideomycetes</taxon>
        <taxon>Pleosporomycetidae</taxon>
        <taxon>Pleosporales</taxon>
        <taxon>Lophiotremataceae</taxon>
        <taxon>Lophiotrema</taxon>
    </lineage>
</organism>
<keyword evidence="4" id="KW-1185">Reference proteome</keyword>
<dbReference type="AlphaFoldDB" id="A0A6A5ZJT5"/>
<name>A0A6A5ZJT5_9PLEO</name>
<gene>
    <name evidence="3" type="ORF">BDV96DRAFT_643236</name>
</gene>
<dbReference type="EMBL" id="ML977316">
    <property type="protein sequence ID" value="KAF2119083.1"/>
    <property type="molecule type" value="Genomic_DNA"/>
</dbReference>
<feature type="region of interest" description="Disordered" evidence="1">
    <location>
        <begin position="105"/>
        <end position="133"/>
    </location>
</feature>
<feature type="compositionally biased region" description="Low complexity" evidence="1">
    <location>
        <begin position="110"/>
        <end position="133"/>
    </location>
</feature>
<evidence type="ECO:0000256" key="1">
    <source>
        <dbReference type="SAM" id="MobiDB-lite"/>
    </source>
</evidence>
<keyword evidence="2" id="KW-0732">Signal</keyword>
<evidence type="ECO:0000313" key="4">
    <source>
        <dbReference type="Proteomes" id="UP000799770"/>
    </source>
</evidence>
<evidence type="ECO:0000313" key="3">
    <source>
        <dbReference type="EMBL" id="KAF2119083.1"/>
    </source>
</evidence>
<protein>
    <recommendedName>
        <fullName evidence="5">GPI anchored protein</fullName>
    </recommendedName>
</protein>
<dbReference type="Proteomes" id="UP000799770">
    <property type="component" value="Unassembled WGS sequence"/>
</dbReference>
<accession>A0A6A5ZJT5</accession>
<sequence length="169" mass="16287">MLAPILGSALLLLASAVAQSESTVPTDAPGFLTIQTSVPDFPPPSTGGSIVVTDSCIGDGCGTTATGGGLSILPITTSVSITLPQATTGLSSIISDTGIISIPAGETPLPTAASSQSSSASPSGTGSSTPSSSTAAAAVNQVPGLDKVVVLPFAVSTLFVALGFAWTLA</sequence>
<evidence type="ECO:0000256" key="2">
    <source>
        <dbReference type="SAM" id="SignalP"/>
    </source>
</evidence>
<evidence type="ECO:0008006" key="5">
    <source>
        <dbReference type="Google" id="ProtNLM"/>
    </source>
</evidence>